<evidence type="ECO:0000256" key="5">
    <source>
        <dbReference type="ARBA" id="ARBA00022723"/>
    </source>
</evidence>
<dbReference type="PROSITE" id="PS51462">
    <property type="entry name" value="NUDIX"/>
    <property type="match status" value="1"/>
</dbReference>
<dbReference type="CDD" id="cd03425">
    <property type="entry name" value="NUDIX_MutT_NudA_like"/>
    <property type="match status" value="1"/>
</dbReference>
<dbReference type="Proteomes" id="UP001596122">
    <property type="component" value="Unassembled WGS sequence"/>
</dbReference>
<organism evidence="14 15">
    <name type="scientific">Aquipuribacter nitratireducens</name>
    <dbReference type="NCBI Taxonomy" id="650104"/>
    <lineage>
        <taxon>Bacteria</taxon>
        <taxon>Bacillati</taxon>
        <taxon>Actinomycetota</taxon>
        <taxon>Actinomycetes</taxon>
        <taxon>Micrococcales</taxon>
        <taxon>Intrasporangiaceae</taxon>
        <taxon>Aquipuribacter</taxon>
    </lineage>
</organism>
<dbReference type="EMBL" id="JBHSLD010000007">
    <property type="protein sequence ID" value="MFC5380690.1"/>
    <property type="molecule type" value="Genomic_DNA"/>
</dbReference>
<dbReference type="PANTHER" id="PTHR47707:SF1">
    <property type="entry name" value="NUDIX HYDROLASE FAMILY PROTEIN"/>
    <property type="match status" value="1"/>
</dbReference>
<evidence type="ECO:0000256" key="3">
    <source>
        <dbReference type="ARBA" id="ARBA00022457"/>
    </source>
</evidence>
<dbReference type="InterPro" id="IPR047127">
    <property type="entry name" value="MutT-like"/>
</dbReference>
<evidence type="ECO:0000256" key="9">
    <source>
        <dbReference type="ARBA" id="ARBA00023204"/>
    </source>
</evidence>
<comment type="similarity">
    <text evidence="2 12">Belongs to the Nudix hydrolase family.</text>
</comment>
<comment type="cofactor">
    <cofactor evidence="1">
        <name>Mg(2+)</name>
        <dbReference type="ChEBI" id="CHEBI:18420"/>
    </cofactor>
</comment>
<evidence type="ECO:0000259" key="13">
    <source>
        <dbReference type="PROSITE" id="PS51462"/>
    </source>
</evidence>
<keyword evidence="9" id="KW-0234">DNA repair</keyword>
<dbReference type="SUPFAM" id="SSF55811">
    <property type="entry name" value="Nudix"/>
    <property type="match status" value="1"/>
</dbReference>
<dbReference type="PANTHER" id="PTHR47707">
    <property type="entry name" value="8-OXO-DGTP DIPHOSPHATASE"/>
    <property type="match status" value="1"/>
</dbReference>
<keyword evidence="8" id="KW-0460">Magnesium</keyword>
<evidence type="ECO:0000313" key="15">
    <source>
        <dbReference type="Proteomes" id="UP001596122"/>
    </source>
</evidence>
<accession>A0ABW0GLF3</accession>
<dbReference type="InterPro" id="IPR020084">
    <property type="entry name" value="NUDIX_hydrolase_CS"/>
</dbReference>
<reference evidence="15" key="1">
    <citation type="journal article" date="2019" name="Int. J. Syst. Evol. Microbiol.">
        <title>The Global Catalogue of Microorganisms (GCM) 10K type strain sequencing project: providing services to taxonomists for standard genome sequencing and annotation.</title>
        <authorList>
            <consortium name="The Broad Institute Genomics Platform"/>
            <consortium name="The Broad Institute Genome Sequencing Center for Infectious Disease"/>
            <person name="Wu L."/>
            <person name="Ma J."/>
        </authorList>
    </citation>
    <scope>NUCLEOTIDE SEQUENCE [LARGE SCALE GENOMIC DNA]</scope>
    <source>
        <strain evidence="15">CCUG 43114</strain>
    </source>
</reference>
<keyword evidence="6" id="KW-0227">DNA damage</keyword>
<dbReference type="RefSeq" id="WP_340267803.1">
    <property type="nucleotide sequence ID" value="NZ_JBBEOG010000002.1"/>
</dbReference>
<dbReference type="EC" id="3.6.1.55" evidence="11"/>
<keyword evidence="7 12" id="KW-0378">Hydrolase</keyword>
<keyword evidence="3" id="KW-0515">Mutator protein</keyword>
<comment type="caution">
    <text evidence="14">The sequence shown here is derived from an EMBL/GenBank/DDBJ whole genome shotgun (WGS) entry which is preliminary data.</text>
</comment>
<evidence type="ECO:0000256" key="7">
    <source>
        <dbReference type="ARBA" id="ARBA00022801"/>
    </source>
</evidence>
<keyword evidence="5" id="KW-0479">Metal-binding</keyword>
<evidence type="ECO:0000313" key="14">
    <source>
        <dbReference type="EMBL" id="MFC5380690.1"/>
    </source>
</evidence>
<evidence type="ECO:0000256" key="10">
    <source>
        <dbReference type="ARBA" id="ARBA00035861"/>
    </source>
</evidence>
<keyword evidence="4" id="KW-0235">DNA replication</keyword>
<name>A0ABW0GLF3_9MICO</name>
<dbReference type="InterPro" id="IPR000086">
    <property type="entry name" value="NUDIX_hydrolase_dom"/>
</dbReference>
<protein>
    <recommendedName>
        <fullName evidence="11">8-oxo-dGTP diphosphatase</fullName>
        <ecNumber evidence="11">3.6.1.55</ecNumber>
    </recommendedName>
</protein>
<evidence type="ECO:0000256" key="8">
    <source>
        <dbReference type="ARBA" id="ARBA00022842"/>
    </source>
</evidence>
<feature type="domain" description="Nudix hydrolase" evidence="13">
    <location>
        <begin position="8"/>
        <end position="150"/>
    </location>
</feature>
<sequence length="151" mass="16640">MPHVPPTRTRLVVGAAVVDDLDRPTRLLAARRNAPAALAGFWEFPGGKVDPGETAEEALHRELDEELGVRVRTGEEVLGAGCVDDPDHGRVWPLTGELVLRLWLAEAVDGTSARPLADHDELRWLTAHDLWTVPWLPADALALRRIEQLLT</sequence>
<evidence type="ECO:0000256" key="4">
    <source>
        <dbReference type="ARBA" id="ARBA00022705"/>
    </source>
</evidence>
<dbReference type="Gene3D" id="3.90.79.10">
    <property type="entry name" value="Nucleoside Triphosphate Pyrophosphohydrolase"/>
    <property type="match status" value="1"/>
</dbReference>
<dbReference type="PRINTS" id="PR00502">
    <property type="entry name" value="NUDIXFAMILY"/>
</dbReference>
<dbReference type="InterPro" id="IPR015797">
    <property type="entry name" value="NUDIX_hydrolase-like_dom_sf"/>
</dbReference>
<evidence type="ECO:0000256" key="12">
    <source>
        <dbReference type="RuleBase" id="RU003476"/>
    </source>
</evidence>
<gene>
    <name evidence="14" type="ORF">ACFPJ6_07805</name>
</gene>
<dbReference type="PROSITE" id="PS00893">
    <property type="entry name" value="NUDIX_BOX"/>
    <property type="match status" value="1"/>
</dbReference>
<evidence type="ECO:0000256" key="6">
    <source>
        <dbReference type="ARBA" id="ARBA00022763"/>
    </source>
</evidence>
<dbReference type="InterPro" id="IPR020476">
    <property type="entry name" value="Nudix_hydrolase"/>
</dbReference>
<evidence type="ECO:0000256" key="1">
    <source>
        <dbReference type="ARBA" id="ARBA00001946"/>
    </source>
</evidence>
<evidence type="ECO:0000256" key="11">
    <source>
        <dbReference type="ARBA" id="ARBA00038905"/>
    </source>
</evidence>
<dbReference type="GO" id="GO:0016787">
    <property type="term" value="F:hydrolase activity"/>
    <property type="evidence" value="ECO:0007669"/>
    <property type="project" value="UniProtKB-KW"/>
</dbReference>
<proteinExistence type="inferred from homology"/>
<dbReference type="Pfam" id="PF00293">
    <property type="entry name" value="NUDIX"/>
    <property type="match status" value="1"/>
</dbReference>
<evidence type="ECO:0000256" key="2">
    <source>
        <dbReference type="ARBA" id="ARBA00005582"/>
    </source>
</evidence>
<comment type="catalytic activity">
    <reaction evidence="10">
        <text>8-oxo-dGTP + H2O = 8-oxo-dGMP + diphosphate + H(+)</text>
        <dbReference type="Rhea" id="RHEA:31575"/>
        <dbReference type="ChEBI" id="CHEBI:15377"/>
        <dbReference type="ChEBI" id="CHEBI:15378"/>
        <dbReference type="ChEBI" id="CHEBI:33019"/>
        <dbReference type="ChEBI" id="CHEBI:63224"/>
        <dbReference type="ChEBI" id="CHEBI:77896"/>
        <dbReference type="EC" id="3.6.1.55"/>
    </reaction>
</comment>
<keyword evidence="15" id="KW-1185">Reference proteome</keyword>